<dbReference type="InterPro" id="IPR016169">
    <property type="entry name" value="FAD-bd_PCMH_sub2"/>
</dbReference>
<evidence type="ECO:0000313" key="8">
    <source>
        <dbReference type="Proteomes" id="UP001430919"/>
    </source>
</evidence>
<organism evidence="7 8">
    <name type="scientific">Flavobacterium pisciphilum</name>
    <dbReference type="NCBI Taxonomy" id="2893755"/>
    <lineage>
        <taxon>Bacteria</taxon>
        <taxon>Pseudomonadati</taxon>
        <taxon>Bacteroidota</taxon>
        <taxon>Flavobacteriia</taxon>
        <taxon>Flavobacteriales</taxon>
        <taxon>Flavobacteriaceae</taxon>
        <taxon>Flavobacterium</taxon>
    </lineage>
</organism>
<accession>A0ABS8MQB5</accession>
<gene>
    <name evidence="7" type="ORF">LNQ49_00780</name>
</gene>
<keyword evidence="3" id="KW-0285">Flavoprotein</keyword>
<dbReference type="InterPro" id="IPR006094">
    <property type="entry name" value="Oxid_FAD_bind_N"/>
</dbReference>
<evidence type="ECO:0000256" key="1">
    <source>
        <dbReference type="ARBA" id="ARBA00001974"/>
    </source>
</evidence>
<protein>
    <submittedName>
        <fullName evidence="7">FAD-binding oxidoreductase</fullName>
    </submittedName>
</protein>
<dbReference type="PROSITE" id="PS51387">
    <property type="entry name" value="FAD_PCMH"/>
    <property type="match status" value="1"/>
</dbReference>
<dbReference type="Proteomes" id="UP001430919">
    <property type="component" value="Unassembled WGS sequence"/>
</dbReference>
<evidence type="ECO:0000256" key="3">
    <source>
        <dbReference type="ARBA" id="ARBA00022630"/>
    </source>
</evidence>
<evidence type="ECO:0000259" key="6">
    <source>
        <dbReference type="PROSITE" id="PS51387"/>
    </source>
</evidence>
<feature type="domain" description="FAD-binding PCMH-type" evidence="6">
    <location>
        <begin position="31"/>
        <end position="207"/>
    </location>
</feature>
<dbReference type="InterPro" id="IPR016166">
    <property type="entry name" value="FAD-bd_PCMH"/>
</dbReference>
<sequence length="523" mass="58711">MKNCSVTVILKGSEGYEDAREISNLLLLNDNKLSPDEIAYCESAEDVKCVLEYCQENNKLFRIRSGGHHHEGACTADNVVVIDTSKMNKMIINKTTKTVVIPSGTKLKDVYDELNKYELVIPGGGCDSVAIGGLAQGGGWGPYSRLYGMTCDSLVSAKIVITDGKTGFKIVDVNAENEHKDLFKALKGSGGGNFGVVTSFTFKTQSLVGLKKVSFHIQITNEATSQAILNKWFKNASQATNVITSFARVYPSENTMRLYISGIMIAGKKDNDQAIKKQIATIIDKDFPTEYIKFQQSALSTKSIQNDILNIENFSSIENSISSDVFISDSIKTQERGNSDAPTSTCDLPHPHKISSFFPKKGIDYAALTAAIFQYMNKDHGFGKKLNCYLSLHGMGGKIKDGDNFFYYKDRDFMFQIQAWWSNPYDTDDDKYLTWVEGLRLDLSLKGFTEGCFVNFPDYNCIRKSEKSAKYDPANDNQRIELLIKFYERRYLMDLLKIKQKYDSKNLFLHEMSLKSGFINNLI</sequence>
<dbReference type="EMBL" id="JAJJMO010000001">
    <property type="protein sequence ID" value="MCC9070140.1"/>
    <property type="molecule type" value="Genomic_DNA"/>
</dbReference>
<dbReference type="Pfam" id="PF01565">
    <property type="entry name" value="FAD_binding_4"/>
    <property type="match status" value="1"/>
</dbReference>
<evidence type="ECO:0000256" key="4">
    <source>
        <dbReference type="ARBA" id="ARBA00022827"/>
    </source>
</evidence>
<comment type="caution">
    <text evidence="7">The sequence shown here is derived from an EMBL/GenBank/DDBJ whole genome shotgun (WGS) entry which is preliminary data.</text>
</comment>
<dbReference type="SUPFAM" id="SSF56176">
    <property type="entry name" value="FAD-binding/transporter-associated domain-like"/>
    <property type="match status" value="1"/>
</dbReference>
<evidence type="ECO:0000256" key="5">
    <source>
        <dbReference type="ARBA" id="ARBA00023002"/>
    </source>
</evidence>
<proteinExistence type="inferred from homology"/>
<evidence type="ECO:0000256" key="2">
    <source>
        <dbReference type="ARBA" id="ARBA00005466"/>
    </source>
</evidence>
<keyword evidence="5" id="KW-0560">Oxidoreductase</keyword>
<reference evidence="7" key="1">
    <citation type="submission" date="2021-11" db="EMBL/GenBank/DDBJ databases">
        <title>Description of novel Flavobacterium species.</title>
        <authorList>
            <person name="Saticioglu I.B."/>
            <person name="Ay H."/>
            <person name="Altun S."/>
            <person name="Duman M."/>
        </authorList>
    </citation>
    <scope>NUCLEOTIDE SEQUENCE</scope>
    <source>
        <strain evidence="7">F-65</strain>
    </source>
</reference>
<keyword evidence="4" id="KW-0274">FAD</keyword>
<name>A0ABS8MQB5_9FLAO</name>
<comment type="similarity">
    <text evidence="2">Belongs to the oxygen-dependent FAD-linked oxidoreductase family.</text>
</comment>
<dbReference type="InterPro" id="IPR050416">
    <property type="entry name" value="FAD-linked_Oxidoreductase"/>
</dbReference>
<dbReference type="Gene3D" id="3.30.465.10">
    <property type="match status" value="1"/>
</dbReference>
<dbReference type="Gene3D" id="3.40.462.20">
    <property type="match status" value="1"/>
</dbReference>
<dbReference type="InterPro" id="IPR036318">
    <property type="entry name" value="FAD-bd_PCMH-like_sf"/>
</dbReference>
<dbReference type="RefSeq" id="WP_229986892.1">
    <property type="nucleotide sequence ID" value="NZ_JAJJMO010000001.1"/>
</dbReference>
<dbReference type="PANTHER" id="PTHR42973:SF39">
    <property type="entry name" value="FAD-BINDING PCMH-TYPE DOMAIN-CONTAINING PROTEIN"/>
    <property type="match status" value="1"/>
</dbReference>
<keyword evidence="8" id="KW-1185">Reference proteome</keyword>
<dbReference type="PANTHER" id="PTHR42973">
    <property type="entry name" value="BINDING OXIDOREDUCTASE, PUTATIVE (AFU_ORTHOLOGUE AFUA_1G17690)-RELATED"/>
    <property type="match status" value="1"/>
</dbReference>
<evidence type="ECO:0000313" key="7">
    <source>
        <dbReference type="EMBL" id="MCC9070140.1"/>
    </source>
</evidence>
<comment type="cofactor">
    <cofactor evidence="1">
        <name>FAD</name>
        <dbReference type="ChEBI" id="CHEBI:57692"/>
    </cofactor>
</comment>